<proteinExistence type="predicted"/>
<accession>A0A931DAE3</accession>
<protein>
    <submittedName>
        <fullName evidence="2">ZIP family zinc transporter</fullName>
    </submittedName>
</protein>
<reference evidence="2" key="1">
    <citation type="submission" date="2020-11" db="EMBL/GenBank/DDBJ databases">
        <title>Sequencing the genomes of 1000 actinobacteria strains.</title>
        <authorList>
            <person name="Klenk H.-P."/>
        </authorList>
    </citation>
    <scope>NUCLEOTIDE SEQUENCE</scope>
    <source>
        <strain evidence="2">DSM 26152</strain>
    </source>
</reference>
<feature type="transmembrane region" description="Helical" evidence="1">
    <location>
        <begin position="170"/>
        <end position="193"/>
    </location>
</feature>
<sequence>MPEWIVAFSVGAAGGLALLIGSAAAWFFRVPQKVVAAIMAFGAGVLLAALAFELVGEAVETGGLWPTVFGLLAGAVVFVATNALLAARGARHRKRSGAQQPAEQDVPGSGTAIAVGALLDGIPESLVLGLSMVTAGAVNPAMLGAVFLSNIPEGLSSTAGMKRAQRPASYIFGIWAGLTVLCGVASLVGFLALESAPPALVAGINAIAAGAILAMIVDTMIPEAFEDQHLATGIAATAGFSAALCLDFL</sequence>
<keyword evidence="1" id="KW-0472">Membrane</keyword>
<gene>
    <name evidence="2" type="ORF">IW252_001725</name>
</gene>
<dbReference type="RefSeq" id="WP_196836196.1">
    <property type="nucleotide sequence ID" value="NZ_JADOTZ010000001.1"/>
</dbReference>
<feature type="transmembrane region" description="Helical" evidence="1">
    <location>
        <begin position="64"/>
        <end position="85"/>
    </location>
</feature>
<keyword evidence="3" id="KW-1185">Reference proteome</keyword>
<organism evidence="2 3">
    <name type="scientific">Zhihengliuella flava</name>
    <dbReference type="NCBI Taxonomy" id="1285193"/>
    <lineage>
        <taxon>Bacteria</taxon>
        <taxon>Bacillati</taxon>
        <taxon>Actinomycetota</taxon>
        <taxon>Actinomycetes</taxon>
        <taxon>Micrococcales</taxon>
        <taxon>Micrococcaceae</taxon>
        <taxon>Zhihengliuella</taxon>
    </lineage>
</organism>
<feature type="transmembrane region" description="Helical" evidence="1">
    <location>
        <begin position="199"/>
        <end position="217"/>
    </location>
</feature>
<name>A0A931DAE3_9MICC</name>
<dbReference type="EMBL" id="JADOTZ010000001">
    <property type="protein sequence ID" value="MBG6084958.1"/>
    <property type="molecule type" value="Genomic_DNA"/>
</dbReference>
<evidence type="ECO:0000313" key="3">
    <source>
        <dbReference type="Proteomes" id="UP000625033"/>
    </source>
</evidence>
<evidence type="ECO:0000256" key="1">
    <source>
        <dbReference type="SAM" id="Phobius"/>
    </source>
</evidence>
<evidence type="ECO:0000313" key="2">
    <source>
        <dbReference type="EMBL" id="MBG6084958.1"/>
    </source>
</evidence>
<keyword evidence="1" id="KW-1133">Transmembrane helix</keyword>
<dbReference type="Proteomes" id="UP000625033">
    <property type="component" value="Unassembled WGS sequence"/>
</dbReference>
<keyword evidence="1" id="KW-0812">Transmembrane</keyword>
<dbReference type="AlphaFoldDB" id="A0A931DAE3"/>
<feature type="transmembrane region" description="Helical" evidence="1">
    <location>
        <begin position="6"/>
        <end position="27"/>
    </location>
</feature>
<feature type="transmembrane region" description="Helical" evidence="1">
    <location>
        <begin position="34"/>
        <end position="52"/>
    </location>
</feature>
<comment type="caution">
    <text evidence="2">The sequence shown here is derived from an EMBL/GenBank/DDBJ whole genome shotgun (WGS) entry which is preliminary data.</text>
</comment>